<sequence>MTEASDYRRRLGRRIENGRIRQGWSREQLASHLSVSSFVLRRIEEGLTSLPAADLVKIARRLDLSLHELLEEPVLEAQPGAARLAAAWSLIERPQDRKAVLAFVQALAEKDR</sequence>
<reference evidence="2 3" key="1">
    <citation type="submission" date="2014-12" db="EMBL/GenBank/DDBJ databases">
        <title>Genome sequencing of Brevundimonas nasdae TPW30.</title>
        <authorList>
            <person name="Tan P.W."/>
            <person name="Chan K.-G."/>
        </authorList>
    </citation>
    <scope>NUCLEOTIDE SEQUENCE [LARGE SCALE GENOMIC DNA]</scope>
    <source>
        <strain evidence="2 3">TPW30</strain>
    </source>
</reference>
<dbReference type="GO" id="GO:0003677">
    <property type="term" value="F:DNA binding"/>
    <property type="evidence" value="ECO:0007669"/>
    <property type="project" value="InterPro"/>
</dbReference>
<dbReference type="PROSITE" id="PS50943">
    <property type="entry name" value="HTH_CROC1"/>
    <property type="match status" value="1"/>
</dbReference>
<dbReference type="RefSeq" id="WP_039248633.1">
    <property type="nucleotide sequence ID" value="NZ_JWSY01000053.1"/>
</dbReference>
<name>A0A0B4BZ90_9CAUL</name>
<comment type="caution">
    <text evidence="2">The sequence shown here is derived from an EMBL/GenBank/DDBJ whole genome shotgun (WGS) entry which is preliminary data.</text>
</comment>
<evidence type="ECO:0000259" key="1">
    <source>
        <dbReference type="PROSITE" id="PS50943"/>
    </source>
</evidence>
<dbReference type="InterPro" id="IPR010982">
    <property type="entry name" value="Lambda_DNA-bd_dom_sf"/>
</dbReference>
<dbReference type="InterPro" id="IPR001387">
    <property type="entry name" value="Cro/C1-type_HTH"/>
</dbReference>
<accession>A0A0B4BZ90</accession>
<dbReference type="Gene3D" id="1.10.260.40">
    <property type="entry name" value="lambda repressor-like DNA-binding domains"/>
    <property type="match status" value="1"/>
</dbReference>
<organism evidence="2 3">
    <name type="scientific">Brevundimonas nasdae</name>
    <dbReference type="NCBI Taxonomy" id="172043"/>
    <lineage>
        <taxon>Bacteria</taxon>
        <taxon>Pseudomonadati</taxon>
        <taxon>Pseudomonadota</taxon>
        <taxon>Alphaproteobacteria</taxon>
        <taxon>Caulobacterales</taxon>
        <taxon>Caulobacteraceae</taxon>
        <taxon>Brevundimonas</taxon>
    </lineage>
</organism>
<dbReference type="SMART" id="SM00530">
    <property type="entry name" value="HTH_XRE"/>
    <property type="match status" value="1"/>
</dbReference>
<gene>
    <name evidence="2" type="ORF">RM53_16125</name>
</gene>
<dbReference type="Pfam" id="PF13560">
    <property type="entry name" value="HTH_31"/>
    <property type="match status" value="1"/>
</dbReference>
<dbReference type="AlphaFoldDB" id="A0A0B4BZ90"/>
<evidence type="ECO:0000313" key="3">
    <source>
        <dbReference type="Proteomes" id="UP000031166"/>
    </source>
</evidence>
<dbReference type="SUPFAM" id="SSF47413">
    <property type="entry name" value="lambda repressor-like DNA-binding domains"/>
    <property type="match status" value="1"/>
</dbReference>
<protein>
    <recommendedName>
        <fullName evidence="1">HTH cro/C1-type domain-containing protein</fullName>
    </recommendedName>
</protein>
<proteinExistence type="predicted"/>
<dbReference type="Proteomes" id="UP000031166">
    <property type="component" value="Unassembled WGS sequence"/>
</dbReference>
<dbReference type="EMBL" id="JWSY01000053">
    <property type="protein sequence ID" value="KIC53964.1"/>
    <property type="molecule type" value="Genomic_DNA"/>
</dbReference>
<evidence type="ECO:0000313" key="2">
    <source>
        <dbReference type="EMBL" id="KIC53964.1"/>
    </source>
</evidence>
<dbReference type="CDD" id="cd00093">
    <property type="entry name" value="HTH_XRE"/>
    <property type="match status" value="1"/>
</dbReference>
<feature type="domain" description="HTH cro/C1-type" evidence="1">
    <location>
        <begin position="15"/>
        <end position="69"/>
    </location>
</feature>